<keyword evidence="2" id="KW-1185">Reference proteome</keyword>
<reference evidence="1 2" key="1">
    <citation type="submission" date="2016-10" db="EMBL/GenBank/DDBJ databases">
        <authorList>
            <person name="Varghese N."/>
            <person name="Submissions S."/>
        </authorList>
    </citation>
    <scope>NUCLEOTIDE SEQUENCE [LARGE SCALE GENOMIC DNA]</scope>
    <source>
        <strain evidence="1 2">DSM 21822</strain>
    </source>
</reference>
<protein>
    <submittedName>
        <fullName evidence="1">Uncharacterized protein</fullName>
    </submittedName>
</protein>
<accession>A0A1I4EP91</accession>
<dbReference type="AlphaFoldDB" id="A0A1I4EP91"/>
<evidence type="ECO:0000313" key="1">
    <source>
        <dbReference type="EMBL" id="SFL07562.1"/>
    </source>
</evidence>
<gene>
    <name evidence="1" type="ORF">SAMN04488498_12914</name>
</gene>
<proteinExistence type="predicted"/>
<sequence>MLLELVSSEGREQKFLKRVPLLCIVGVLDIQFAVAHVENDAPLTTGPSSARIVEKIVLETDQCATDSAITGFGDCGNKRNLDGDLEF</sequence>
<organism evidence="1 2">
    <name type="scientific">Neomesorhizobium albiziae</name>
    <dbReference type="NCBI Taxonomy" id="335020"/>
    <lineage>
        <taxon>Bacteria</taxon>
        <taxon>Pseudomonadati</taxon>
        <taxon>Pseudomonadota</taxon>
        <taxon>Alphaproteobacteria</taxon>
        <taxon>Hyphomicrobiales</taxon>
        <taxon>Phyllobacteriaceae</taxon>
        <taxon>Neomesorhizobium</taxon>
    </lineage>
</organism>
<dbReference type="Proteomes" id="UP000323300">
    <property type="component" value="Unassembled WGS sequence"/>
</dbReference>
<dbReference type="EMBL" id="FOSL01000029">
    <property type="protein sequence ID" value="SFL07562.1"/>
    <property type="molecule type" value="Genomic_DNA"/>
</dbReference>
<name>A0A1I4EP91_9HYPH</name>
<evidence type="ECO:0000313" key="2">
    <source>
        <dbReference type="Proteomes" id="UP000323300"/>
    </source>
</evidence>